<gene>
    <name evidence="3" type="ORF">DXX92_00830</name>
    <name evidence="2" type="ORF">DXX94_10485</name>
</gene>
<evidence type="ECO:0000313" key="3">
    <source>
        <dbReference type="EMBL" id="REL34014.1"/>
    </source>
</evidence>
<evidence type="ECO:0000313" key="4">
    <source>
        <dbReference type="Proteomes" id="UP000256899"/>
    </source>
</evidence>
<feature type="region of interest" description="Disordered" evidence="1">
    <location>
        <begin position="37"/>
        <end position="56"/>
    </location>
</feature>
<dbReference type="Proteomes" id="UP000256999">
    <property type="component" value="Unassembled WGS sequence"/>
</dbReference>
<dbReference type="AlphaFoldDB" id="A0A3E0UBB9"/>
<protein>
    <recommendedName>
        <fullName evidence="6">Flagellar biosynthesis protein FlgE</fullName>
    </recommendedName>
</protein>
<keyword evidence="4" id="KW-1185">Reference proteome</keyword>
<dbReference type="EMBL" id="QUOT01000001">
    <property type="protein sequence ID" value="REL31102.1"/>
    <property type="molecule type" value="Genomic_DNA"/>
</dbReference>
<dbReference type="RefSeq" id="WP_115998695.1">
    <property type="nucleotide sequence ID" value="NZ_QUOT01000001.1"/>
</dbReference>
<dbReference type="OrthoDB" id="5588953at2"/>
<comment type="caution">
    <text evidence="3">The sequence shown here is derived from an EMBL/GenBank/DDBJ whole genome shotgun (WGS) entry which is preliminary data.</text>
</comment>
<evidence type="ECO:0000256" key="1">
    <source>
        <dbReference type="SAM" id="MobiDB-lite"/>
    </source>
</evidence>
<evidence type="ECO:0000313" key="2">
    <source>
        <dbReference type="EMBL" id="REL31102.1"/>
    </source>
</evidence>
<reference evidence="2" key="2">
    <citation type="submission" date="2018-08" db="EMBL/GenBank/DDBJ databases">
        <authorList>
            <person name="Ferrada E.E."/>
            <person name="Latorre B.A."/>
        </authorList>
    </citation>
    <scope>NUCLEOTIDE SEQUENCE</scope>
    <source>
        <strain evidence="2">H3</strain>
    </source>
</reference>
<evidence type="ECO:0000313" key="5">
    <source>
        <dbReference type="Proteomes" id="UP000256999"/>
    </source>
</evidence>
<dbReference type="EMBL" id="QUOV01000001">
    <property type="protein sequence ID" value="REL34014.1"/>
    <property type="molecule type" value="Genomic_DNA"/>
</dbReference>
<proteinExistence type="predicted"/>
<sequence length="95" mass="10101">MDVQSAFNAGLQGFTNANQRLNETAANIVDATTITEQERSEFESQAAQAGLAGESEPNLTEEVVNLRVAEFQARASAEVIQTADETLGTLLDVTA</sequence>
<accession>A0A3E0UBB9</accession>
<organism evidence="3 5">
    <name type="scientific">Thalassotalea euphylliae</name>
    <dbReference type="NCBI Taxonomy" id="1655234"/>
    <lineage>
        <taxon>Bacteria</taxon>
        <taxon>Pseudomonadati</taxon>
        <taxon>Pseudomonadota</taxon>
        <taxon>Gammaproteobacteria</taxon>
        <taxon>Alteromonadales</taxon>
        <taxon>Colwelliaceae</taxon>
        <taxon>Thalassotalea</taxon>
    </lineage>
</organism>
<dbReference type="Proteomes" id="UP000256899">
    <property type="component" value="Unassembled WGS sequence"/>
</dbReference>
<evidence type="ECO:0008006" key="6">
    <source>
        <dbReference type="Google" id="ProtNLM"/>
    </source>
</evidence>
<name>A0A3E0UBB9_9GAMM</name>
<reference evidence="4 5" key="1">
    <citation type="submission" date="2018-08" db="EMBL/GenBank/DDBJ databases">
        <title>Thalassotalea euphylliae genome.</title>
        <authorList>
            <person name="Summers S."/>
            <person name="Rice S.A."/>
            <person name="Freckelton M.L."/>
            <person name="Nedved B.T."/>
            <person name="Hadfield M.G."/>
        </authorList>
    </citation>
    <scope>NUCLEOTIDE SEQUENCE [LARGE SCALE GENOMIC DNA]</scope>
    <source>
        <strain evidence="3 5">H2</strain>
        <strain evidence="4">H3</strain>
    </source>
</reference>